<dbReference type="SUPFAM" id="SSF52788">
    <property type="entry name" value="Phosphotyrosine protein phosphatases I"/>
    <property type="match status" value="1"/>
</dbReference>
<sequence length="171" mass="19178">MTFAYDSKPKILFVCLGNICRSPAAEEIMRSLAGQHHLAEKIICDSAGIIDLQVGLPPDSRMQYHARQRGYRLSGVARQFDPAVDFDRFDYIVTMDKMVESDIRSLTADAGHLSSIHAMADFCRTIHAREVPDPYRGTGDDFERALDILEDACLGFFEYITQRGNLSGSVR</sequence>
<dbReference type="PRINTS" id="PR00719">
    <property type="entry name" value="LMWPTPASE"/>
</dbReference>
<dbReference type="InterPro" id="IPR050438">
    <property type="entry name" value="LMW_PTPase"/>
</dbReference>
<keyword evidence="4" id="KW-0904">Protein phosphatase</keyword>
<feature type="active site" description="Nucleophile" evidence="5">
    <location>
        <position position="15"/>
    </location>
</feature>
<evidence type="ECO:0000259" key="6">
    <source>
        <dbReference type="SMART" id="SM00226"/>
    </source>
</evidence>
<dbReference type="InterPro" id="IPR017867">
    <property type="entry name" value="Tyr_phospatase_low_mol_wt"/>
</dbReference>
<dbReference type="SMART" id="SM00226">
    <property type="entry name" value="LMWPc"/>
    <property type="match status" value="1"/>
</dbReference>
<dbReference type="EMBL" id="CAADFL010000685">
    <property type="protein sequence ID" value="VFK20300.1"/>
    <property type="molecule type" value="Genomic_DNA"/>
</dbReference>
<evidence type="ECO:0000256" key="1">
    <source>
        <dbReference type="ARBA" id="ARBA00011063"/>
    </source>
</evidence>
<evidence type="ECO:0000256" key="4">
    <source>
        <dbReference type="ARBA" id="ARBA00022912"/>
    </source>
</evidence>
<accession>A0A450WTG0</accession>
<dbReference type="AlphaFoldDB" id="A0A450WTG0"/>
<keyword evidence="3" id="KW-0378">Hydrolase</keyword>
<dbReference type="GO" id="GO:0004725">
    <property type="term" value="F:protein tyrosine phosphatase activity"/>
    <property type="evidence" value="ECO:0007669"/>
    <property type="project" value="UniProtKB-EC"/>
</dbReference>
<dbReference type="PANTHER" id="PTHR11717:SF7">
    <property type="entry name" value="LOW MOLECULAR WEIGHT PHOSPHOTYROSINE PROTEIN PHOSPHATASE"/>
    <property type="match status" value="1"/>
</dbReference>
<dbReference type="EC" id="3.1.3.48" evidence="2"/>
<dbReference type="PANTHER" id="PTHR11717">
    <property type="entry name" value="LOW MOLECULAR WEIGHT PROTEIN TYROSINE PHOSPHATASE"/>
    <property type="match status" value="1"/>
</dbReference>
<dbReference type="Gene3D" id="3.40.50.2300">
    <property type="match status" value="1"/>
</dbReference>
<proteinExistence type="inferred from homology"/>
<dbReference type="InterPro" id="IPR036196">
    <property type="entry name" value="Ptyr_pPase_sf"/>
</dbReference>
<dbReference type="EMBL" id="CAADEZ010000996">
    <property type="protein sequence ID" value="VFJ77514.1"/>
    <property type="molecule type" value="Genomic_DNA"/>
</dbReference>
<organism evidence="8">
    <name type="scientific">Candidatus Kentrum sp. FM</name>
    <dbReference type="NCBI Taxonomy" id="2126340"/>
    <lineage>
        <taxon>Bacteria</taxon>
        <taxon>Pseudomonadati</taxon>
        <taxon>Pseudomonadota</taxon>
        <taxon>Gammaproteobacteria</taxon>
        <taxon>Candidatus Kentrum</taxon>
    </lineage>
</organism>
<evidence type="ECO:0000256" key="2">
    <source>
        <dbReference type="ARBA" id="ARBA00013064"/>
    </source>
</evidence>
<evidence type="ECO:0000256" key="5">
    <source>
        <dbReference type="PIRSR" id="PIRSR617867-1"/>
    </source>
</evidence>
<name>A0A450WTG0_9GAMM</name>
<feature type="active site" description="Proton donor" evidence="5">
    <location>
        <position position="133"/>
    </location>
</feature>
<evidence type="ECO:0000313" key="7">
    <source>
        <dbReference type="EMBL" id="VFJ77514.1"/>
    </source>
</evidence>
<comment type="similarity">
    <text evidence="1">Belongs to the low molecular weight phosphotyrosine protein phosphatase family.</text>
</comment>
<dbReference type="Pfam" id="PF01451">
    <property type="entry name" value="LMWPc"/>
    <property type="match status" value="1"/>
</dbReference>
<dbReference type="InterPro" id="IPR023485">
    <property type="entry name" value="Ptyr_pPase"/>
</dbReference>
<gene>
    <name evidence="7" type="ORF">BECKFM1743A_GA0114220_109961</name>
    <name evidence="8" type="ORF">BECKFM1743B_GA0114221_106851</name>
</gene>
<dbReference type="CDD" id="cd16343">
    <property type="entry name" value="LMWPTP"/>
    <property type="match status" value="1"/>
</dbReference>
<feature type="active site" evidence="5">
    <location>
        <position position="21"/>
    </location>
</feature>
<evidence type="ECO:0000313" key="8">
    <source>
        <dbReference type="EMBL" id="VFK20300.1"/>
    </source>
</evidence>
<protein>
    <recommendedName>
        <fullName evidence="2">protein-tyrosine-phosphatase</fullName>
        <ecNumber evidence="2">3.1.3.48</ecNumber>
    </recommendedName>
</protein>
<feature type="domain" description="Phosphotyrosine protein phosphatase I" evidence="6">
    <location>
        <begin position="9"/>
        <end position="159"/>
    </location>
</feature>
<reference evidence="8" key="1">
    <citation type="submission" date="2019-02" db="EMBL/GenBank/DDBJ databases">
        <authorList>
            <person name="Gruber-Vodicka R. H."/>
            <person name="Seah K. B. B."/>
        </authorList>
    </citation>
    <scope>NUCLEOTIDE SEQUENCE</scope>
    <source>
        <strain evidence="7">BECK_BZ163</strain>
        <strain evidence="8">BECK_BZ164</strain>
    </source>
</reference>
<evidence type="ECO:0000256" key="3">
    <source>
        <dbReference type="ARBA" id="ARBA00022801"/>
    </source>
</evidence>